<dbReference type="SMART" id="SM00179">
    <property type="entry name" value="EGF_CA"/>
    <property type="match status" value="2"/>
</dbReference>
<dbReference type="PROSITE" id="PS00010">
    <property type="entry name" value="ASX_HYDROXYL"/>
    <property type="match status" value="2"/>
</dbReference>
<reference evidence="17" key="1">
    <citation type="submission" date="2011-12" db="EMBL/GenBank/DDBJ databases">
        <title>The Draft Genome of Lepisosteus oculatus.</title>
        <authorList>
            <consortium name="The Broad Institute Genome Assembly &amp; Analysis Group"/>
            <consortium name="Computational R&amp;D Group"/>
            <consortium name="and Sequencing Platform"/>
            <person name="Di Palma F."/>
            <person name="Alfoldi J."/>
            <person name="Johnson J."/>
            <person name="Berlin A."/>
            <person name="Gnerre S."/>
            <person name="Jaffe D."/>
            <person name="MacCallum I."/>
            <person name="Young S."/>
            <person name="Walker B.J."/>
            <person name="Lander E.S."/>
            <person name="Lindblad-Toh K."/>
        </authorList>
    </citation>
    <scope>NUCLEOTIDE SEQUENCE [LARGE SCALE GENOMIC DNA]</scope>
</reference>
<dbReference type="SMART" id="SM00181">
    <property type="entry name" value="EGF"/>
    <property type="match status" value="3"/>
</dbReference>
<organism evidence="16 17">
    <name type="scientific">Lepisosteus oculatus</name>
    <name type="common">Spotted gar</name>
    <dbReference type="NCBI Taxonomy" id="7918"/>
    <lineage>
        <taxon>Eukaryota</taxon>
        <taxon>Metazoa</taxon>
        <taxon>Chordata</taxon>
        <taxon>Craniata</taxon>
        <taxon>Vertebrata</taxon>
        <taxon>Euteleostomi</taxon>
        <taxon>Actinopterygii</taxon>
        <taxon>Neopterygii</taxon>
        <taxon>Holostei</taxon>
        <taxon>Semionotiformes</taxon>
        <taxon>Lepisosteidae</taxon>
        <taxon>Lepisosteus</taxon>
    </lineage>
</organism>
<dbReference type="eggNOG" id="KOG1217">
    <property type="taxonomic scope" value="Eukaryota"/>
</dbReference>
<evidence type="ECO:0000256" key="3">
    <source>
        <dbReference type="ARBA" id="ARBA00022692"/>
    </source>
</evidence>
<dbReference type="InterPro" id="IPR036116">
    <property type="entry name" value="FN3_sf"/>
</dbReference>
<dbReference type="InterPro" id="IPR000152">
    <property type="entry name" value="EGF-type_Asp/Asn_hydroxyl_site"/>
</dbReference>
<keyword evidence="5" id="KW-0677">Repeat</keyword>
<dbReference type="PANTHER" id="PTHR24051">
    <property type="entry name" value="SUSHI DOMAIN-CONTAINING PROTEIN 1"/>
    <property type="match status" value="1"/>
</dbReference>
<keyword evidence="11" id="KW-0768">Sushi</keyword>
<dbReference type="InterPro" id="IPR000436">
    <property type="entry name" value="Sushi_SCR_CCP_dom"/>
</dbReference>
<feature type="signal peptide" evidence="13">
    <location>
        <begin position="1"/>
        <end position="19"/>
    </location>
</feature>
<reference evidence="16" key="3">
    <citation type="submission" date="2025-09" db="UniProtKB">
        <authorList>
            <consortium name="Ensembl"/>
        </authorList>
    </citation>
    <scope>IDENTIFICATION</scope>
</reference>
<dbReference type="InterPro" id="IPR035976">
    <property type="entry name" value="Sushi/SCR/CCP_sf"/>
</dbReference>
<keyword evidence="8" id="KW-1015">Disulfide bond</keyword>
<protein>
    <submittedName>
        <fullName evidence="16">Sushi domain containing 1</fullName>
    </submittedName>
</protein>
<feature type="domain" description="Sushi" evidence="15">
    <location>
        <begin position="226"/>
        <end position="285"/>
    </location>
</feature>
<evidence type="ECO:0000256" key="10">
    <source>
        <dbReference type="PROSITE-ProRule" id="PRU00076"/>
    </source>
</evidence>
<dbReference type="InterPro" id="IPR000742">
    <property type="entry name" value="EGF"/>
</dbReference>
<evidence type="ECO:0000313" key="17">
    <source>
        <dbReference type="Proteomes" id="UP000018468"/>
    </source>
</evidence>
<dbReference type="InterPro" id="IPR003961">
    <property type="entry name" value="FN3_dom"/>
</dbReference>
<dbReference type="GO" id="GO:0016020">
    <property type="term" value="C:membrane"/>
    <property type="evidence" value="ECO:0007669"/>
    <property type="project" value="UniProtKB-SubCell"/>
</dbReference>
<dbReference type="InterPro" id="IPR051622">
    <property type="entry name" value="R-tyr_protein_phosphatases"/>
</dbReference>
<feature type="domain" description="EGF-like" evidence="14">
    <location>
        <begin position="62"/>
        <end position="101"/>
    </location>
</feature>
<evidence type="ECO:0000256" key="11">
    <source>
        <dbReference type="PROSITE-ProRule" id="PRU00302"/>
    </source>
</evidence>
<dbReference type="InterPro" id="IPR057598">
    <property type="entry name" value="Fn3_PTPRU"/>
</dbReference>
<dbReference type="STRING" id="7918.ENSLOCP00000003488"/>
<evidence type="ECO:0000259" key="15">
    <source>
        <dbReference type="PROSITE" id="PS50923"/>
    </source>
</evidence>
<feature type="domain" description="Sushi" evidence="15">
    <location>
        <begin position="166"/>
        <end position="225"/>
    </location>
</feature>
<dbReference type="Gene3D" id="2.20.28.230">
    <property type="match status" value="2"/>
</dbReference>
<evidence type="ECO:0000256" key="4">
    <source>
        <dbReference type="ARBA" id="ARBA00022729"/>
    </source>
</evidence>
<accession>W5M530</accession>
<dbReference type="GeneTree" id="ENSGT00390000013892"/>
<keyword evidence="7 12" id="KW-0472">Membrane</keyword>
<dbReference type="SUPFAM" id="SSF49265">
    <property type="entry name" value="Fibronectin type III"/>
    <property type="match status" value="1"/>
</dbReference>
<dbReference type="GO" id="GO:0005509">
    <property type="term" value="F:calcium ion binding"/>
    <property type="evidence" value="ECO:0007669"/>
    <property type="project" value="InterPro"/>
</dbReference>
<dbReference type="EMBL" id="AHAT01012596">
    <property type="status" value="NOT_ANNOTATED_CDS"/>
    <property type="molecule type" value="Genomic_DNA"/>
</dbReference>
<dbReference type="InterPro" id="IPR001881">
    <property type="entry name" value="EGF-like_Ca-bd_dom"/>
</dbReference>
<feature type="transmembrane region" description="Helical" evidence="12">
    <location>
        <begin position="719"/>
        <end position="744"/>
    </location>
</feature>
<dbReference type="Ensembl" id="ENSLOCT00000003495.1">
    <property type="protein sequence ID" value="ENSLOCP00000003488.1"/>
    <property type="gene ID" value="ENSLOCG00000002960.1"/>
</dbReference>
<dbReference type="InterPro" id="IPR018097">
    <property type="entry name" value="EGF_Ca-bd_CS"/>
</dbReference>
<dbReference type="PROSITE" id="PS01186">
    <property type="entry name" value="EGF_2"/>
    <property type="match status" value="1"/>
</dbReference>
<dbReference type="Pfam" id="PF00084">
    <property type="entry name" value="Sushi"/>
    <property type="match status" value="4"/>
</dbReference>
<evidence type="ECO:0000256" key="9">
    <source>
        <dbReference type="ARBA" id="ARBA00023180"/>
    </source>
</evidence>
<proteinExistence type="predicted"/>
<comment type="caution">
    <text evidence="10">Lacks conserved residue(s) required for the propagation of feature annotation.</text>
</comment>
<keyword evidence="2 10" id="KW-0245">EGF-like domain</keyword>
<dbReference type="HOGENOM" id="CLU_020797_0_0_1"/>
<dbReference type="CDD" id="cd00054">
    <property type="entry name" value="EGF_CA"/>
    <property type="match status" value="2"/>
</dbReference>
<dbReference type="PROSITE" id="PS50026">
    <property type="entry name" value="EGF_3"/>
    <property type="match status" value="2"/>
</dbReference>
<dbReference type="GO" id="GO:0030855">
    <property type="term" value="P:epithelial cell differentiation"/>
    <property type="evidence" value="ECO:0007669"/>
    <property type="project" value="UniProtKB-ARBA"/>
</dbReference>
<evidence type="ECO:0000256" key="1">
    <source>
        <dbReference type="ARBA" id="ARBA00004479"/>
    </source>
</evidence>
<dbReference type="PROSITE" id="PS50923">
    <property type="entry name" value="SUSHI"/>
    <property type="match status" value="4"/>
</dbReference>
<reference evidence="16" key="2">
    <citation type="submission" date="2025-08" db="UniProtKB">
        <authorList>
            <consortium name="Ensembl"/>
        </authorList>
    </citation>
    <scope>IDENTIFICATION</scope>
</reference>
<keyword evidence="9" id="KW-0325">Glycoprotein</keyword>
<dbReference type="OMA" id="TCLRWQI"/>
<dbReference type="PANTHER" id="PTHR24051:SF5">
    <property type="entry name" value="SUSHI DOMAIN-CONTAINING PROTEIN 1"/>
    <property type="match status" value="1"/>
</dbReference>
<keyword evidence="6 12" id="KW-1133">Transmembrane helix</keyword>
<evidence type="ECO:0000256" key="6">
    <source>
        <dbReference type="ARBA" id="ARBA00022989"/>
    </source>
</evidence>
<evidence type="ECO:0000313" key="16">
    <source>
        <dbReference type="Ensembl" id="ENSLOCP00000003488.1"/>
    </source>
</evidence>
<dbReference type="InterPro" id="IPR049883">
    <property type="entry name" value="NOTCH1_EGF-like"/>
</dbReference>
<evidence type="ECO:0000256" key="5">
    <source>
        <dbReference type="ARBA" id="ARBA00022737"/>
    </source>
</evidence>
<dbReference type="Pfam" id="PF07645">
    <property type="entry name" value="EGF_CA"/>
    <property type="match status" value="2"/>
</dbReference>
<comment type="subcellular location">
    <subcellularLocation>
        <location evidence="1">Membrane</location>
        <topology evidence="1">Single-pass type I membrane protein</topology>
    </subcellularLocation>
</comment>
<dbReference type="CDD" id="cd00033">
    <property type="entry name" value="CCP"/>
    <property type="match status" value="3"/>
</dbReference>
<dbReference type="SUPFAM" id="SSF57535">
    <property type="entry name" value="Complement control module/SCR domain"/>
    <property type="match status" value="4"/>
</dbReference>
<dbReference type="SMART" id="SM00032">
    <property type="entry name" value="CCP"/>
    <property type="match status" value="4"/>
</dbReference>
<evidence type="ECO:0000256" key="12">
    <source>
        <dbReference type="SAM" id="Phobius"/>
    </source>
</evidence>
<feature type="domain" description="EGF-like" evidence="14">
    <location>
        <begin position="114"/>
        <end position="151"/>
    </location>
</feature>
<dbReference type="Bgee" id="ENSLOCG00000002960">
    <property type="expression patterns" value="Expressed in heart and 10 other cell types or tissues"/>
</dbReference>
<dbReference type="AlphaFoldDB" id="W5M530"/>
<feature type="chain" id="PRO_5004867313" evidence="13">
    <location>
        <begin position="20"/>
        <end position="747"/>
    </location>
</feature>
<dbReference type="FunFam" id="2.10.25.10:FF:000038">
    <property type="entry name" value="Fibrillin 2"/>
    <property type="match status" value="2"/>
</dbReference>
<keyword evidence="3 12" id="KW-0812">Transmembrane</keyword>
<dbReference type="SUPFAM" id="SSF57196">
    <property type="entry name" value="EGF/Laminin"/>
    <property type="match status" value="2"/>
</dbReference>
<sequence>MFFFFLPFILHSLKTVATSDTLDVCSSCHINATCDPRKDGTGGKMCNCLWGFMGNGRTQCIDKDECQIGTHKICGEHTVCHNTYGSFYCTCQHGYSPTNNMPVFIPNDGTFCQDIDECQVEGICKDGGLCWNVPGSFSCNCSEGYKIRNGTEPFHPAKDGAFCEEIDCGEPPVLPHAIQLWNGSTRLGSVVYYECDEGFYNAGERNFSVCDLNGYWNHTSIVCKEIDCSEPPVVPNTTRLWHGNSGLGSEVYYNCTEGFHSVGGRGVSVCTANGYWTHVSLLCKGIQIDCGQPPVLPHTVIEGNSSTGLGSTVYYNCKEGFHSMGGRNVSVCTVNGLWENASIVCKDCSHSLYSGQKLSEIDCGDPPILPHTTIQWDTDRGPGSAVYYSCTEGFYKAEGLNISTCTLTVRNFAGLKNSWYLPYTFLTCSHRMGFLLTLVLFICNSKTSWQTRKPDVFPLSFHNITFKINCEHDVLETLELLFYYMTEKKPAISRILIFKEKCLQWQAERNGQEKEIYKVHYIGLRDYQKQFVDKKTKHFTSAKTSAEICLNLLPGTNYTINITALSAGFSSTVNLTTSIGDPPIPKLTYKDVEGPLPTLQLHKTANSNDPISFYQVFVLPLEGFSMFDCSSPSAPHFYSQDKPWGAYVAAQIHAKDIGSELVFTVGDRRYYGEYYNAPLKEGTSYYIILKIVTQWGRARKQSCVFWAKTRELSHTIQHVTIVAGGSVGLIAFVVFLGFSISWYFKKK</sequence>
<dbReference type="CDD" id="cd00063">
    <property type="entry name" value="FN3"/>
    <property type="match status" value="1"/>
</dbReference>
<dbReference type="Gene3D" id="2.10.70.10">
    <property type="entry name" value="Complement Module, domain 1"/>
    <property type="match status" value="3"/>
</dbReference>
<feature type="domain" description="Sushi" evidence="15">
    <location>
        <begin position="288"/>
        <end position="347"/>
    </location>
</feature>
<feature type="domain" description="Sushi" evidence="15">
    <location>
        <begin position="361"/>
        <end position="430"/>
    </location>
</feature>
<evidence type="ECO:0000259" key="14">
    <source>
        <dbReference type="PROSITE" id="PS50026"/>
    </source>
</evidence>
<evidence type="ECO:0000256" key="13">
    <source>
        <dbReference type="SAM" id="SignalP"/>
    </source>
</evidence>
<dbReference type="Gene3D" id="2.10.25.10">
    <property type="entry name" value="Laminin"/>
    <property type="match status" value="2"/>
</dbReference>
<dbReference type="InParanoid" id="W5M530"/>
<evidence type="ECO:0000256" key="7">
    <source>
        <dbReference type="ARBA" id="ARBA00023136"/>
    </source>
</evidence>
<dbReference type="PROSITE" id="PS01187">
    <property type="entry name" value="EGF_CA"/>
    <property type="match status" value="1"/>
</dbReference>
<dbReference type="Proteomes" id="UP000018468">
    <property type="component" value="Linkage group LG2"/>
</dbReference>
<evidence type="ECO:0000256" key="2">
    <source>
        <dbReference type="ARBA" id="ARBA00022536"/>
    </source>
</evidence>
<keyword evidence="4 13" id="KW-0732">Signal</keyword>
<dbReference type="Pfam" id="PF23144">
    <property type="entry name" value="Fn3_PTPRU"/>
    <property type="match status" value="1"/>
</dbReference>
<name>W5M530_LEPOC</name>
<evidence type="ECO:0000256" key="8">
    <source>
        <dbReference type="ARBA" id="ARBA00023157"/>
    </source>
</evidence>
<keyword evidence="17" id="KW-1185">Reference proteome</keyword>